<dbReference type="CDD" id="cd13402">
    <property type="entry name" value="LT_TF-like"/>
    <property type="match status" value="1"/>
</dbReference>
<dbReference type="PANTHER" id="PTHR21525:SF9">
    <property type="entry name" value="CHANNEL_COLICIN DOMAIN-CONTAINING PROTEIN"/>
    <property type="match status" value="1"/>
</dbReference>
<evidence type="ECO:0000313" key="5">
    <source>
        <dbReference type="Proteomes" id="UP001564657"/>
    </source>
</evidence>
<keyword evidence="1" id="KW-0812">Transmembrane</keyword>
<evidence type="ECO:0000259" key="3">
    <source>
        <dbReference type="Pfam" id="PF06791"/>
    </source>
</evidence>
<feature type="domain" description="Transglycosylase SLT" evidence="2">
    <location>
        <begin position="916"/>
        <end position="991"/>
    </location>
</feature>
<protein>
    <submittedName>
        <fullName evidence="4">Phage tail length tape measure family protein</fullName>
    </submittedName>
</protein>
<dbReference type="EMBL" id="JBGEWD010000021">
    <property type="protein sequence ID" value="MEY8001618.1"/>
    <property type="molecule type" value="Genomic_DNA"/>
</dbReference>
<dbReference type="InterPro" id="IPR023346">
    <property type="entry name" value="Lysozyme-like_dom_sf"/>
</dbReference>
<accession>A0ABV4BXP8</accession>
<gene>
    <name evidence="4" type="ORF">AB8U03_15720</name>
</gene>
<keyword evidence="1" id="KW-0472">Membrane</keyword>
<comment type="caution">
    <text evidence="4">The sequence shown here is derived from an EMBL/GenBank/DDBJ whole genome shotgun (WGS) entry which is preliminary data.</text>
</comment>
<sequence>MAKQISTVLNLVNHWSNPMEACARSTLGFSKITEKATAITKALDKDGTRAVRNYADQMSHLHNQVKTFGSGITGTFKNMASSAISFGLGLAGGLSLKTMVANAQAAQKATAQMSAVLKSTGGAAGLTQKQLLDLAAAQSRVTTYSKGTVIGAENLLLTFTKIGKQTFPDTIRAAENMSTKMGTNLNSNVMQLGKALNSPADGLSKLTRAGVTFSDSQKKMIKSMQTAGNTVGAQKLMLQELNKEFGGSAEAAAKTIPGQLAIIKNTFSGLGSVIMTTTIPYFYKLTSWLGEEIPKGVSVAQKYLPSISKTLANIVKQSSPIVGGIIKDIGSIASQLIPKFGTSTQGLGKTITTLVTGPLYGLRDILDYLKNHIGLVRIALITLIGTFATFKVVGAINSMSKLVRSFMDARRAISIAQKAIGGLKFNPANFQAMAIVGGIALIAGAAYLIIKNWIPIKQFFSNTFTSIKNTINSAYNTINSKINDFLGVLKNHQAAIRNTAIILGTIFGPALIKSGTQAAIAGGKIAGSFIANTIKAGTQAAIAGGKVAISFTGNLIKSGVQAVIAAGKITGSFIASMAKAGLQAGITGAKIMGSLVKSIVSYAAAGWRAVGSIAAFTGGIVKQGAIAAINAARIVILKTATLAVSAAQKIATGTQAALNFVMNMNPLVRIVTIIFSLVGALVVLYNKNVWFREKVNAVFTWFSTLPTKFKTWAHDMVQGFVQGIEDKIEGIKKGAQHIADTIHKILHFSKPDEGPLTTYGQWMPDFVNGMSTGIVNTTPNILKSTTGMTTGMANTVQSYVNTCRPTGMNVVSELAAGIGNSEAQSNILSVVKTLTAKIIDAFKTGFGIHSPSRVFFKLGNYIVQGFVNGLNSKDMGGFIKNWIGSMTSSAGSASGNVANWLTAAMAITGTPMSFLPMLENIAMNESGGNPTAINLWDSNAKAGHPSKGLMQMIDSSFNRYAIQGLGNIYNPIANAAASIRYMIGTYGSISNVPGIVSQLRGGGYKGYALGTSSASPGVAQVAENGMELIVGRQFRRFQGGEKVLNNTQTKAILGDNGNPQISVFVTVQGNMIGNKEYAEEMGEYIGNKVLIELNNM</sequence>
<dbReference type="PANTHER" id="PTHR21525">
    <property type="entry name" value="MOTILE SPERM PROTEIN"/>
    <property type="match status" value="1"/>
</dbReference>
<evidence type="ECO:0000259" key="2">
    <source>
        <dbReference type="Pfam" id="PF01464"/>
    </source>
</evidence>
<dbReference type="SUPFAM" id="SSF53955">
    <property type="entry name" value="Lysozyme-like"/>
    <property type="match status" value="1"/>
</dbReference>
<feature type="domain" description="Bacteriophage tail tape measure N-terminal" evidence="3">
    <location>
        <begin position="65"/>
        <end position="218"/>
    </location>
</feature>
<keyword evidence="1" id="KW-1133">Transmembrane helix</keyword>
<reference evidence="4 5" key="1">
    <citation type="submission" date="2024-08" db="EMBL/GenBank/DDBJ databases">
        <title>Clostridium lapicellarii sp. nov., and Clostridium renhuaiense sp. nov., two species isolated from the mud in a fermentation cellar used for producing sauce-flavour Chinese liquors.</title>
        <authorList>
            <person name="Yang F."/>
            <person name="Wang H."/>
            <person name="Chen L.Q."/>
            <person name="Zhou N."/>
            <person name="Lu J.J."/>
            <person name="Pu X.X."/>
            <person name="Wan B."/>
            <person name="Wang L."/>
            <person name="Liu S.J."/>
        </authorList>
    </citation>
    <scope>NUCLEOTIDE SEQUENCE [LARGE SCALE GENOMIC DNA]</scope>
    <source>
        <strain evidence="4 5">MT-5</strain>
    </source>
</reference>
<feature type="transmembrane region" description="Helical" evidence="1">
    <location>
        <begin position="430"/>
        <end position="450"/>
    </location>
</feature>
<evidence type="ECO:0000256" key="1">
    <source>
        <dbReference type="SAM" id="Phobius"/>
    </source>
</evidence>
<evidence type="ECO:0000313" key="4">
    <source>
        <dbReference type="EMBL" id="MEY8001618.1"/>
    </source>
</evidence>
<dbReference type="Proteomes" id="UP001564657">
    <property type="component" value="Unassembled WGS sequence"/>
</dbReference>
<proteinExistence type="predicted"/>
<dbReference type="InterPro" id="IPR008258">
    <property type="entry name" value="Transglycosylase_SLT_dom_1"/>
</dbReference>
<dbReference type="Pfam" id="PF01464">
    <property type="entry name" value="SLT"/>
    <property type="match status" value="1"/>
</dbReference>
<organism evidence="4 5">
    <name type="scientific">Clostridium moutaii</name>
    <dbReference type="NCBI Taxonomy" id="3240932"/>
    <lineage>
        <taxon>Bacteria</taxon>
        <taxon>Bacillati</taxon>
        <taxon>Bacillota</taxon>
        <taxon>Clostridia</taxon>
        <taxon>Eubacteriales</taxon>
        <taxon>Clostridiaceae</taxon>
        <taxon>Clostridium</taxon>
    </lineage>
</organism>
<dbReference type="Pfam" id="PF06791">
    <property type="entry name" value="TMP_2"/>
    <property type="match status" value="1"/>
</dbReference>
<keyword evidence="5" id="KW-1185">Reference proteome</keyword>
<feature type="transmembrane region" description="Helical" evidence="1">
    <location>
        <begin position="375"/>
        <end position="396"/>
    </location>
</feature>
<dbReference type="InterPro" id="IPR009628">
    <property type="entry name" value="Phage_tape_measure_N"/>
</dbReference>
<dbReference type="Gene3D" id="1.10.530.10">
    <property type="match status" value="1"/>
</dbReference>
<name>A0ABV4BXP8_9CLOT</name>
<feature type="transmembrane region" description="Helical" evidence="1">
    <location>
        <begin position="667"/>
        <end position="685"/>
    </location>
</feature>